<dbReference type="SUPFAM" id="SSF53448">
    <property type="entry name" value="Nucleotide-diphospho-sugar transferases"/>
    <property type="match status" value="1"/>
</dbReference>
<keyword evidence="2" id="KW-0808">Transferase</keyword>
<proteinExistence type="predicted"/>
<dbReference type="GO" id="GO:0016757">
    <property type="term" value="F:glycosyltransferase activity"/>
    <property type="evidence" value="ECO:0007669"/>
    <property type="project" value="UniProtKB-KW"/>
</dbReference>
<evidence type="ECO:0000313" key="3">
    <source>
        <dbReference type="Proteomes" id="UP001444146"/>
    </source>
</evidence>
<keyword evidence="3" id="KW-1185">Reference proteome</keyword>
<gene>
    <name evidence="2" type="ORF">VSR74_15360</name>
</gene>
<evidence type="ECO:0000259" key="1">
    <source>
        <dbReference type="Pfam" id="PF00535"/>
    </source>
</evidence>
<dbReference type="InterPro" id="IPR001173">
    <property type="entry name" value="Glyco_trans_2-like"/>
</dbReference>
<dbReference type="EMBL" id="JAYMYY010000004">
    <property type="protein sequence ID" value="MEO3991189.1"/>
    <property type="molecule type" value="Genomic_DNA"/>
</dbReference>
<sequence length="253" mass="29664">MRLRPLVSIIMPSYNSSKTIRRSIDSIIAQSYDNWELLVTDDKSSDDTLSLLKNYAEMDERIKVFVLNENGGAGVARNNSIYHASGRYIAFLDSDDEWHPKKLQKQIKFMLDNKYALTYTAYRKIDGNNNLKGSIYPPMRTCYSDLLKSNVIGCLTAIYDTELLGKIYMPVIRKRQDMALWLLILEKIDYAWCLNDVLAYYREGHESLSSNKLKILKSQWGFYRDYLKYSLFKSAYYFSFYLVKAYKKHNKTK</sequence>
<evidence type="ECO:0000313" key="2">
    <source>
        <dbReference type="EMBL" id="MEO3991189.1"/>
    </source>
</evidence>
<dbReference type="InterPro" id="IPR029044">
    <property type="entry name" value="Nucleotide-diphossugar_trans"/>
</dbReference>
<organism evidence="2 3">
    <name type="scientific">Pseudocitrobacter cyperus</name>
    <dbReference type="NCBI Taxonomy" id="3112843"/>
    <lineage>
        <taxon>Bacteria</taxon>
        <taxon>Pseudomonadati</taxon>
        <taxon>Pseudomonadota</taxon>
        <taxon>Gammaproteobacteria</taxon>
        <taxon>Enterobacterales</taxon>
        <taxon>Enterobacteriaceae</taxon>
        <taxon>Pseudocitrobacter</taxon>
    </lineage>
</organism>
<comment type="caution">
    <text evidence="2">The sequence shown here is derived from an EMBL/GenBank/DDBJ whole genome shotgun (WGS) entry which is preliminary data.</text>
</comment>
<reference evidence="2 3" key="1">
    <citation type="submission" date="2024-01" db="EMBL/GenBank/DDBJ databases">
        <title>Pseudocitrobacter sp. Endophytic strain Cyp-38L.</title>
        <authorList>
            <person name="Amer M.A."/>
            <person name="Hamed S.M."/>
        </authorList>
    </citation>
    <scope>NUCLEOTIDE SEQUENCE [LARGE SCALE GENOMIC DNA]</scope>
    <source>
        <strain evidence="2 3">Cyp38S</strain>
    </source>
</reference>
<accession>A0ABV0HNQ2</accession>
<name>A0ABV0HNQ2_9ENTR</name>
<dbReference type="PANTHER" id="PTHR22916">
    <property type="entry name" value="GLYCOSYLTRANSFERASE"/>
    <property type="match status" value="1"/>
</dbReference>
<keyword evidence="2" id="KW-0328">Glycosyltransferase</keyword>
<protein>
    <submittedName>
        <fullName evidence="2">Glycosyltransferase family 2 protein</fullName>
        <ecNumber evidence="2">2.4.-.-</ecNumber>
    </submittedName>
</protein>
<dbReference type="RefSeq" id="WP_347795519.1">
    <property type="nucleotide sequence ID" value="NZ_JAYMYY010000004.1"/>
</dbReference>
<feature type="domain" description="Glycosyltransferase 2-like" evidence="1">
    <location>
        <begin position="8"/>
        <end position="135"/>
    </location>
</feature>
<dbReference type="Gene3D" id="3.90.550.10">
    <property type="entry name" value="Spore Coat Polysaccharide Biosynthesis Protein SpsA, Chain A"/>
    <property type="match status" value="1"/>
</dbReference>
<dbReference type="EC" id="2.4.-.-" evidence="2"/>
<dbReference type="Proteomes" id="UP001444146">
    <property type="component" value="Unassembled WGS sequence"/>
</dbReference>
<dbReference type="Pfam" id="PF00535">
    <property type="entry name" value="Glycos_transf_2"/>
    <property type="match status" value="1"/>
</dbReference>
<dbReference type="PANTHER" id="PTHR22916:SF3">
    <property type="entry name" value="UDP-GLCNAC:BETAGAL BETA-1,3-N-ACETYLGLUCOSAMINYLTRANSFERASE-LIKE PROTEIN 1"/>
    <property type="match status" value="1"/>
</dbReference>